<dbReference type="GO" id="GO:0070476">
    <property type="term" value="P:rRNA (guanine-N7)-methylation"/>
    <property type="evidence" value="ECO:0007669"/>
    <property type="project" value="TreeGrafter"/>
</dbReference>
<dbReference type="Gene3D" id="2.20.25.10">
    <property type="match status" value="1"/>
</dbReference>
<dbReference type="Pfam" id="PF03966">
    <property type="entry name" value="Trm112p"/>
    <property type="match status" value="1"/>
</dbReference>
<evidence type="ECO:0000313" key="5">
    <source>
        <dbReference type="WBParaSite" id="jg24636"/>
    </source>
</evidence>
<evidence type="ECO:0000313" key="4">
    <source>
        <dbReference type="Proteomes" id="UP000887574"/>
    </source>
</evidence>
<evidence type="ECO:0000256" key="2">
    <source>
        <dbReference type="ARBA" id="ARBA00019989"/>
    </source>
</evidence>
<dbReference type="PANTHER" id="PTHR12773:SF0">
    <property type="entry name" value="MULTIFUNCTIONAL METHYLTRANSFERASE SUBUNIT TRM112-LIKE PROTEIN"/>
    <property type="match status" value="1"/>
</dbReference>
<sequence length="125" mass="14187">MKLLTHNFLSSQFLKGVKTGYPLILRATKVQTEEVEYNDVFMKKMIPKLDYPALVQAAKSVTEDSNLPDELVSNWEDNEEFLKKVHSVIMGIDVVDGELECPESGHKFMIRSSIPNMLVDADKVE</sequence>
<comment type="similarity">
    <text evidence="1">Belongs to the TRM112 family.</text>
</comment>
<keyword evidence="4" id="KW-1185">Reference proteome</keyword>
<dbReference type="InterPro" id="IPR005651">
    <property type="entry name" value="Trm112-like"/>
</dbReference>
<dbReference type="InterPro" id="IPR039127">
    <property type="entry name" value="Trm112"/>
</dbReference>
<dbReference type="CDD" id="cd21089">
    <property type="entry name" value="Trm112-like"/>
    <property type="match status" value="1"/>
</dbReference>
<dbReference type="Proteomes" id="UP000887574">
    <property type="component" value="Unplaced"/>
</dbReference>
<reference evidence="5" key="1">
    <citation type="submission" date="2022-11" db="UniProtKB">
        <authorList>
            <consortium name="WormBaseParasite"/>
        </authorList>
    </citation>
    <scope>IDENTIFICATION</scope>
</reference>
<evidence type="ECO:0000256" key="1">
    <source>
        <dbReference type="ARBA" id="ARBA00007980"/>
    </source>
</evidence>
<evidence type="ECO:0000256" key="3">
    <source>
        <dbReference type="ARBA" id="ARBA00030516"/>
    </source>
</evidence>
<proteinExistence type="inferred from homology"/>
<dbReference type="SUPFAM" id="SSF158997">
    <property type="entry name" value="Trm112p-like"/>
    <property type="match status" value="1"/>
</dbReference>
<dbReference type="AlphaFoldDB" id="A0A915DXX7"/>
<organism evidence="4 5">
    <name type="scientific">Ditylenchus dipsaci</name>
    <dbReference type="NCBI Taxonomy" id="166011"/>
    <lineage>
        <taxon>Eukaryota</taxon>
        <taxon>Metazoa</taxon>
        <taxon>Ecdysozoa</taxon>
        <taxon>Nematoda</taxon>
        <taxon>Chromadorea</taxon>
        <taxon>Rhabditida</taxon>
        <taxon>Tylenchina</taxon>
        <taxon>Tylenchomorpha</taxon>
        <taxon>Sphaerularioidea</taxon>
        <taxon>Anguinidae</taxon>
        <taxon>Anguininae</taxon>
        <taxon>Ditylenchus</taxon>
    </lineage>
</organism>
<dbReference type="GO" id="GO:0030488">
    <property type="term" value="P:tRNA methylation"/>
    <property type="evidence" value="ECO:0007669"/>
    <property type="project" value="TreeGrafter"/>
</dbReference>
<dbReference type="GO" id="GO:0046982">
    <property type="term" value="F:protein heterodimerization activity"/>
    <property type="evidence" value="ECO:0007669"/>
    <property type="project" value="InterPro"/>
</dbReference>
<dbReference type="PANTHER" id="PTHR12773">
    <property type="entry name" value="UPF0315 PROTEIN-RELATED"/>
    <property type="match status" value="1"/>
</dbReference>
<accession>A0A915DXX7</accession>
<name>A0A915DXX7_9BILA</name>
<protein>
    <recommendedName>
        <fullName evidence="2">Multifunctional methyltransferase subunit TRM112-like protein</fullName>
    </recommendedName>
    <alternativeName>
        <fullName evidence="3">tRNA methyltransferase 112 homolog</fullName>
    </alternativeName>
</protein>
<dbReference type="WBParaSite" id="jg24636">
    <property type="protein sequence ID" value="jg24636"/>
    <property type="gene ID" value="jg24636"/>
</dbReference>